<dbReference type="SUPFAM" id="SSF52540">
    <property type="entry name" value="P-loop containing nucleoside triphosphate hydrolases"/>
    <property type="match status" value="1"/>
</dbReference>
<feature type="compositionally biased region" description="Basic and acidic residues" evidence="1">
    <location>
        <begin position="41"/>
        <end position="83"/>
    </location>
</feature>
<gene>
    <name evidence="4" type="ORF">OIDMADRAFT_177030</name>
</gene>
<accession>A0A0C3D090</accession>
<dbReference type="InterPro" id="IPR027417">
    <property type="entry name" value="P-loop_NTPase"/>
</dbReference>
<dbReference type="Pfam" id="PF13086">
    <property type="entry name" value="AAA_11"/>
    <property type="match status" value="1"/>
</dbReference>
<feature type="compositionally biased region" description="Polar residues" evidence="1">
    <location>
        <begin position="87"/>
        <end position="97"/>
    </location>
</feature>
<dbReference type="Gene3D" id="3.40.50.300">
    <property type="entry name" value="P-loop containing nucleotide triphosphate hydrolases"/>
    <property type="match status" value="1"/>
</dbReference>
<dbReference type="InParanoid" id="A0A0C3D090"/>
<name>A0A0C3D090_OIDMZ</name>
<feature type="domain" description="DNA2/NAM7 helicase-like C-terminal" evidence="3">
    <location>
        <begin position="960"/>
        <end position="1123"/>
    </location>
</feature>
<proteinExistence type="predicted"/>
<dbReference type="InterPro" id="IPR041677">
    <property type="entry name" value="DNA2/NAM7_AAA_11"/>
</dbReference>
<dbReference type="EMBL" id="KN832872">
    <property type="protein sequence ID" value="KIN04644.1"/>
    <property type="molecule type" value="Genomic_DNA"/>
</dbReference>
<evidence type="ECO:0000256" key="1">
    <source>
        <dbReference type="SAM" id="MobiDB-lite"/>
    </source>
</evidence>
<protein>
    <recommendedName>
        <fullName evidence="6">DNA2/NAM7 helicase helicase domain-containing protein</fullName>
    </recommendedName>
</protein>
<dbReference type="Pfam" id="PF13087">
    <property type="entry name" value="AAA_12"/>
    <property type="match status" value="1"/>
</dbReference>
<dbReference type="InterPro" id="IPR041679">
    <property type="entry name" value="DNA2/NAM7-like_C"/>
</dbReference>
<evidence type="ECO:0008006" key="6">
    <source>
        <dbReference type="Google" id="ProtNLM"/>
    </source>
</evidence>
<feature type="region of interest" description="Disordered" evidence="1">
    <location>
        <begin position="34"/>
        <end position="102"/>
    </location>
</feature>
<keyword evidence="5" id="KW-1185">Reference proteome</keyword>
<dbReference type="HOGENOM" id="CLU_262403_0_0_1"/>
<reference evidence="4 5" key="1">
    <citation type="submission" date="2014-04" db="EMBL/GenBank/DDBJ databases">
        <authorList>
            <consortium name="DOE Joint Genome Institute"/>
            <person name="Kuo A."/>
            <person name="Martino E."/>
            <person name="Perotto S."/>
            <person name="Kohler A."/>
            <person name="Nagy L.G."/>
            <person name="Floudas D."/>
            <person name="Copeland A."/>
            <person name="Barry K.W."/>
            <person name="Cichocki N."/>
            <person name="Veneault-Fourrey C."/>
            <person name="LaButti K."/>
            <person name="Lindquist E.A."/>
            <person name="Lipzen A."/>
            <person name="Lundell T."/>
            <person name="Morin E."/>
            <person name="Murat C."/>
            <person name="Sun H."/>
            <person name="Tunlid A."/>
            <person name="Henrissat B."/>
            <person name="Grigoriev I.V."/>
            <person name="Hibbett D.S."/>
            <person name="Martin F."/>
            <person name="Nordberg H.P."/>
            <person name="Cantor M.N."/>
            <person name="Hua S.X."/>
        </authorList>
    </citation>
    <scope>NUCLEOTIDE SEQUENCE [LARGE SCALE GENOMIC DNA]</scope>
    <source>
        <strain evidence="4 5">Zn</strain>
    </source>
</reference>
<dbReference type="GO" id="GO:0004386">
    <property type="term" value="F:helicase activity"/>
    <property type="evidence" value="ECO:0007669"/>
    <property type="project" value="InterPro"/>
</dbReference>
<dbReference type="Proteomes" id="UP000054321">
    <property type="component" value="Unassembled WGS sequence"/>
</dbReference>
<evidence type="ECO:0000259" key="2">
    <source>
        <dbReference type="Pfam" id="PF13086"/>
    </source>
</evidence>
<feature type="domain" description="DNA2/NAM7 helicase helicase" evidence="2">
    <location>
        <begin position="688"/>
        <end position="932"/>
    </location>
</feature>
<organism evidence="4 5">
    <name type="scientific">Oidiodendron maius (strain Zn)</name>
    <dbReference type="NCBI Taxonomy" id="913774"/>
    <lineage>
        <taxon>Eukaryota</taxon>
        <taxon>Fungi</taxon>
        <taxon>Dikarya</taxon>
        <taxon>Ascomycota</taxon>
        <taxon>Pezizomycotina</taxon>
        <taxon>Leotiomycetes</taxon>
        <taxon>Leotiomycetes incertae sedis</taxon>
        <taxon>Myxotrichaceae</taxon>
        <taxon>Oidiodendron</taxon>
    </lineage>
</organism>
<dbReference type="OrthoDB" id="4728462at2759"/>
<evidence type="ECO:0000313" key="4">
    <source>
        <dbReference type="EMBL" id="KIN04644.1"/>
    </source>
</evidence>
<sequence>MDDSTNNAADDYNQPYSETTVQALASAQIDKSEVQVGEPLPVKDVRSLFEPEFAREKAAQPENNGDKKNAEDNVENNIEKENAVDNWDNNGQENAENNLEDGGRIVEKSIEGNVEDNDSIDIPPQDARLKFRPDEINHERTYSAFAYAAFNGQTYGLPGDVNLSFGTAQLSPSTRLYIFAREPSFKAELVLRGTIKRSLNPLHNPQCRANYVFEITISARCIDNWKLRKPSTFPLPASFQSAQFNSADPNMRKCHISFQATNIRVMNASVPKLLDANAELKLQQFMASLLAYKMGMQHKPIEVDMIVEHNTWDETSTEDIILERFTNRVINDDHTTNPSYVWSKESPREHLLMHGNIFPPALRPALTVPNLILDVRSTYDELYDIKVPAIYSLSDEHNYAVAVNDQIACSSATVTFQPVPGSSIKTNPNDNDLPKMYLCSVRWNNKDLDRPRPGDRFVFQMPFEVPDCPAPPPDKIKPPREFTGDDNDEHFEEEKGGGTYTVFHQTDRKKFDRQEEVYAQHLECMRRKWFAKIIEPSELNAPGEHMMKLFRPMDAAWNGTEAGPHVATAIPALETRISLSTKLQKWLASEAERHPVSITPVFSSQTYKDLVRSVNMFFDAFEPDKQSTVLRHHLVPLMTTGDATLDFPSEDFFGYCQANPALWNRFTIGMTPYQCAKWQKLRHFVHGLQVVKGGPAAGKSTVLIALTLLCATGTNKNKQVVIATDTNDLASDLTFRILQMIQVMSIKNLRVIRVLPTAAEDTKLRNKYIPFSDQPFFLEPNISTWAVEMLMANEGRKAQQAKQRGDKRFREDIKAVSLNAAMSEEINKNIEQWAALRSDLNAVHTSPHDPDTVQRWKRISQDLDRVRAKVLSEAHIVVATCDLLLRKKINQHLAPTLLLKDEDGASIRQKLMALLGSFPTLRFVSLFGDTKQKGPFTLTSQGNVPATFAKFPTYTSMQFFEDAGITPVTLLEQHRMYNPNVVQWISEHYYNSALIDANAKKPVPPEVTFCRKFIQEHFQIDNNYAFVVLANTKAIKAEGTPSTSNPAMQDFFMGKLIALKTMLDNTPAAQLGFDPHGFQVSIISSYLGVVNWFQSEMPRQLQNDRRFSAQVLQTVQGSQKSLVFRLNPNKRLTAFAGAGPDNLVADTRWRYGYVVGVTDDSMDSTTYGKPADDKFYMLKSSITQHIYSQYLFAQNNESLKKITLSDSAIAICEDMVLASPALTAGNLVICTQSALIPRFPNLLKAKEFVNAAAGIITSPSANSHGAKRVIQPNTPHLPVLILAADVAVN</sequence>
<evidence type="ECO:0000259" key="3">
    <source>
        <dbReference type="Pfam" id="PF13087"/>
    </source>
</evidence>
<evidence type="ECO:0000313" key="5">
    <source>
        <dbReference type="Proteomes" id="UP000054321"/>
    </source>
</evidence>
<reference evidence="5" key="2">
    <citation type="submission" date="2015-01" db="EMBL/GenBank/DDBJ databases">
        <title>Evolutionary Origins and Diversification of the Mycorrhizal Mutualists.</title>
        <authorList>
            <consortium name="DOE Joint Genome Institute"/>
            <consortium name="Mycorrhizal Genomics Consortium"/>
            <person name="Kohler A."/>
            <person name="Kuo A."/>
            <person name="Nagy L.G."/>
            <person name="Floudas D."/>
            <person name="Copeland A."/>
            <person name="Barry K.W."/>
            <person name="Cichocki N."/>
            <person name="Veneault-Fourrey C."/>
            <person name="LaButti K."/>
            <person name="Lindquist E.A."/>
            <person name="Lipzen A."/>
            <person name="Lundell T."/>
            <person name="Morin E."/>
            <person name="Murat C."/>
            <person name="Riley R."/>
            <person name="Ohm R."/>
            <person name="Sun H."/>
            <person name="Tunlid A."/>
            <person name="Henrissat B."/>
            <person name="Grigoriev I.V."/>
            <person name="Hibbett D.S."/>
            <person name="Martin F."/>
        </authorList>
    </citation>
    <scope>NUCLEOTIDE SEQUENCE [LARGE SCALE GENOMIC DNA]</scope>
    <source>
        <strain evidence="5">Zn</strain>
    </source>
</reference>